<dbReference type="EMBL" id="CACRXK020000518">
    <property type="protein sequence ID" value="CAB3982582.1"/>
    <property type="molecule type" value="Genomic_DNA"/>
</dbReference>
<evidence type="ECO:0000313" key="2">
    <source>
        <dbReference type="Proteomes" id="UP001152795"/>
    </source>
</evidence>
<dbReference type="GO" id="GO:0005776">
    <property type="term" value="C:autophagosome"/>
    <property type="evidence" value="ECO:0007669"/>
    <property type="project" value="TreeGrafter"/>
</dbReference>
<dbReference type="Gene3D" id="1.10.287.1490">
    <property type="match status" value="1"/>
</dbReference>
<evidence type="ECO:0000313" key="1">
    <source>
        <dbReference type="EMBL" id="CAB3982582.1"/>
    </source>
</evidence>
<accession>A0A6S7G1R8</accession>
<dbReference type="PANTHER" id="PTHR46753:SF2">
    <property type="entry name" value="FYVE AND COILED-COIL DOMAIN-CONTAINING PROTEIN 1"/>
    <property type="match status" value="1"/>
</dbReference>
<sequence>MSSILIYFQSLIQSEASDSQLAARKIADPKRTFSYNIALLIPRREESILSNFCAGLFCHTIRINSLSIFAEKEALEQRAKRLSIEGSATNDESEKDRNLEILQDQLKHLEEEKKYLNEKIHDFEHETAGLARMFGMQQEKFEYEIKNKDTIIKAIEKERKRLEEELETTRNDLGKLKNESESENELVENLKTSMHVKDEEVLNLSHLHDDAKKLLKEIEEKLTMSDENLRKERSKNKVLEENTGSYMDNIEALSEENRHLKTEISHLRNAQRNVSQEKSQVEKEIQKLNDQIECLQNKLQESARNHVKLEVCNAKLKQDKNDKESEIRKLEKKDVDLRTDIEKLKKEIVLVEDQKHALESKMSLVQAEMKNLERLRERLEQELFDSHKRLEKAEENLERRTIEKGKLEEEVQALEQVINDLLIKNRQENECLEKAEENLENETKEKEKLEEAVQALDQVINDLKKSIKQQNNFLEETKRELDTVIATKQQLLLEVEKLENANKDLKIKINTLSQDIENVHGVCETKAKKLEDLERTLNEKSRIILSHENKEKELQNRIEELLNIDAIGASELKIAREEITKLRKENANIEENYEKTTVQFQECLQELSKKNEMYMKSRTHNEKQVEELTRFRELNAEINDELRNRNDEIGLLTMEKDELQRELASKQNLIEKKSLMQSNLKEEVESMKIHIEKCKENEKETFQKLSEAKRKHETAIRHLDNERDEKNDLESQLKYSREKVERWKKLSFEIKDERNRLQMQITELDRNLNEKHSNLAEEKSSLEKEMGTLKNIVKRLKSNEENLRWKIEELRDEVDKLSDVNSEQEMEIRKLSHEKERMMENFVMLKSVAEENAALQNECKEINCERIKLNNHVDTLQDKAKNIGDENERLQKELKILQDQFDVMQERLLETTQECKQLKNECNIVKNNTSELMEEKERLFNENCRLKEKKNSTIQDRNKLQDMIESLDKCHSEKNDALSRQISLLENELASRRSEIKRCEEKESKLLNEIQELNEKTENSMEENDKINGLLKKTDGENIRLREKVADLAKLVEQIEQERELRINLETELNGREKLLNKYKTSKKKLNDLISTLYRQQNELKDELRNKEREHIDLNDTLETERSDKLKCKDVIGQLEEELKTTKTRALKCINEMQNEKEKNEQAELALTRIKKERNDFKEISRRNEYEYNGKIKGLESETRELLDKIEMLQNENDEAKLCNVNLDIKIQNLEEEMRSLTETKSQLVEKLRKKDEQLVDIAKENNTITEENKRLQEHAENIDMIISLQNSAALDQASGMEKEIKILHDTLTQLQNTRDINRSEIDELRRNLKTANEDRMNTEVKLNDNRLERERLESKTNELLSNCARLENLVKEGVQLKLEKADKERLLESAQQTNRVLDVELAGKTREILEKERVLENLKEDICDYKETIEKLDASKKGLIASVEELSQINDEGLKEFKLKSDKNEQLLLEKNRLTELVVFHKDEMENLKRETDEIKTELQFKIQEAENDKFQLQSDVNMKEENLHRLTEKSNELQESLKNVKEEVDDLENENEDLLAESEQLKEVNKKAKEALYTLQSEHSVLQEELREKENSWNEERGKVSLEIFKMETDITNLNGRLTQANERNEKQRELEKMLRLEIDELSDGYVELEEEVQHRNDENLSLKEKLQTFLQNIEELELARDTACLLKEKRHCELLKSEKNVQRLEKHLKEKQKTNKKLQKELDSVVEKEKFLELQISAEKELSGQRLKQIQDLQNLQRKVDEQLWKAKRDTEKLGTEIETWRTSSDSMKVRIETLEDELNKTANEKQMVSELYEEAKKISETKAEQIRKLKSNFSEKTAGFEAIIGEMNNEKSDFNQTLNNLEKLLEKKSVEIATSEEIVEVISNKYEDSLLVTSLLHNDIQRKDERIAELEERKKQVTNLLTDLDSKIAEIQVQAKGLETDNEFLRQQLTRAITSNENLRKKLEDEQRLFAEKYEKSSREIQYLQEMKDHFVQLALEANGKIEDQNSALMKLQADYEKLISDKHCLNNTKVRLENELWETKSQEEKLKQTLNIEKKKTDKQSLEIEHLLKDCESLTAKHSLASEEHKETEKKLMKTNAVCQELEDFLEERNAEILKIREQCKNWKDKANQIEESLSVSIAQNEKLLQIRNEEIRSLTAANKKLKNMIDEVKPDLDEQTARNNTNEFENKNLKEKLEQKQECFNDLEVLYKNTMNSKDSLEVEKKGLLTKIKTTSRNLETLQIARQQLITENKELNGVVKAKEKELEERCNSFRMTEQKLDEEISDHKTTVENLLVENSDLRQKVNVRNTQLKETKISLAEISRKLEDQEKENKRLNSAIKNLNFERNCLADVNLKVSDALGKLKNESGRKQTQQEKKLLESDKNALNEHGESDFSWQSKQVYSMKSFELQNNFLQVENEIHTLRSLVSNKENEITRLEVSLDLLQNEMDVQCSLVSNYKQKFEDECKRRENALEITKQLEADLEHLKEEKYSIATESQEKLMHVQHELLANELVICDLRGKNGRLEDKIREIKTSNEEKTEQIKKLENVEITRIRELEAVEKIMEKTLLQILNLERALYACEEQNDLTILCSGENSRIDRYDELSSTLMHRFERVLENIQTQLRKAKKLGKDLTDAETQSSIYRAELQALEIAYKNLEVECEQLLNQLSLVTSSRDEALCKVAELSESLLTAEENVERTKILQSEENSKIAQELQKMQRELTLACEKFNCSISKARSLEEKIVIKEKRIADLEESLKISGINDRMLQIKVAELETTTEIIFNTNKELGNAEKESEEKIATLQFSLQQEKVGRSEDITERAATIRQLELKNENLERQIIRSKELLTKTEKTTTGLQKKIETLQSRYKENETACSAEIADCQSTILKLQQSILNLEEDTIRFRNDSYVLARTNEHLLENIANVEKENKDHRNILKQNKQEKEIQNKSLEKVFDVTLNEGVSNDINDQSRKLERAIEVIKDLKRCKETLSKEKEDALENVLKLKKKNEEIHMQCQTNCKDHELLKEHSSELTDLIKNLENDLDRSKVKCKQLNTKVQELEENVETLKVNEDQQQYQYHVLEKEKEDLENEVICIEEGTEKLIEKLNESVHLLHDFDPNTTSGNLDDSGIGTEDNSVQIMSSREQLDSGVFSPGFDNSITFPPNYKSEDVKVGNEKMRQLETAVNTCVQIMSKVGPAFNEKSKFFSIKEQQLIEEIRVLKEASVQNEDMLSSLEEEVERLELSQKSLQETYQEKDVNLKECQMKLEHSITIANEKEMSITILNESVQEYRKQQESFEKELTNAKMANEQLNKEKLQTAITIQDYERAFEEHRQQCLESDAENEKRTKRLRLKITELESHILEKQNAHLELQNVCTTLRGTVNQLNNREKEYSLTVTSYQDQVQDLEKQKREDTKQMEELSQELDNRKETIVTLETMCQETQASVNELKEKLQKASTDHEESCKEVIYFKEKIIHIKLERDSLIDDAKIRKEHIKEKKSAIEHISSELREKDEILRKSETKLKLVEELLQEINKTKDNLEKDINEIKDENTDLRKQIELLKNENKCFLERLEKKEEEIIEKDNLNYELDKDNNEMKYELLAKNGALKEAIGELRMSLAEAKRINNVIEDLNHLFDSNTGHNYSTTDCQEGMDTYNKILLIGRKINNVSLVYQKIAVERESFQKNVEEKVSLLQNERSEKSTLEREKQHLDETVSALSKAFAEVKLSLRKQEQELDQNRNELSTEKKSNDELHNVNLSLQEQVKMLEDNVLSISTHAESLKVDRKNLKESLMKAQNQMAKLNSKYEQLNVLNEELRAAKNTINELNNLQDKTITAKDNAEKELEYTQKRVADLETSQTGQIKLLSDTRVTLTQERERIVTLTKLARMKERDLENAKMAIKLKDELIGQMKEQIEEMKDTSSSTKEELANAIKQLTTVQQRKEILSNEKVTLWKDCAVLKDRLEQIQKEKQALEMKLDGECKRTSMSLEKLENQKQIINDLRDEAKLQKHQCEQLENEKSKLTNEVKDKEETLEFEYEELLEKSHFQKKSWESTLLHMKSELSLSENLRSKLEERIAGNETDLSALQDHNFQLQAEIETCGDTIKELTNQKNNLITETKCMKESVKNMSDENKRLKNGYQKLQQQLEIMKTTLAGMERENNILQKKILSGKEIIFTLRNVALNSKSEMNDLKCKALENTQNLEKVNKELAHERNTVSTLIEDKTNLEELYRRSQNLENDVKKDLEDAKLQINDIRNENLNLKKENTSLNCKLQQGEKIIKDLKCDIQTLSVEKLEINNMLTKTRRSLERANEDLYRVCSAVAKISTTTRTMLNEIHANVSESHLNIYSHEEEKNNESSCSSPKPFVMRESSATDAVCEELCTLEMALGQIDSSFKQLLEIETTLKNNINELTFVNKRLSDQDEKQEEKAKGLQENRKKLLQKNEQLQAQNKELENLCKKLKEECKKVEELLSNECTRTTEISNELSTLKDEKQRLCEKNNQLEVSLDQCVKENVDLNAKHEGLKEIEAICEKLSSLERSHATLSQEKREVNETAFKRNEQIVALENDLEASVEYSELLERRFTEESENNTSLQLRVETLDSQVCGLEDNLKTSLSQIKEMNSKVVLMDEEIRQTGLVLCEKEKEISRLSEELKRNDEKLKKSTIQAESYKTAHEGILKCKKETENQLEQTELLLKRSEKLLHQEKQLTNDFTTEKDHVEKELQSTIMKLQERVDVLMSELSATMTNKQTAKENLDSARDTIKQLKNEVNEQLLKMKECEGNQKTKEEELDNLKGNYTSTKAELDKTHKENEELHEDNRELQEVVERLEAKITLHNQGSEQKLKEIENLEIRFSGEKKAKEILQSAISTLQKDLDFLKKQNSEKKKQIECILENKTAEVEKISKNLVEEINKAEELQSNLNTMRSEKKKLEQRNEVISQEIFTSCQSLIKDLESSEFGKSCDDSLLEGSDSVTDLSEMRGMVCSSHTLVKDQINHLNTKLSELNERLKETGKQNETLLVEKTQLEDDLHRVKKESDAIQMDRNSLVKTFETSQHYLELKSSKIQTLEDEINEFRQREKCLHETTKAKEEEYLVLHTKMEVIEKTKASLEEEVDTLQLKLGNTIIELTTAKTTNEVLESKNSELIFTNSRLLDDQASLQNKLNEAEKETKELLENLSLKENEISRLKTETHATEKGRIATEKCLEQKENELSHLQDNLNELERKKYDLENEIYKLREFSKQIEKDHEDLQQTNSQIQADNYQLRRELECEQTKKLTEATRLQCHLEKALTSLEKQHCKLCHVQNEKDIVQNQLLEAEKELTVLMEDNANLKHQMYQSKTTDKDELLKIRYQASELRRKEMTLSEENKYLADQLREKSAELQRLKLEEQKVRREMENNREKMRRYLNDRDKWEEEVKSVITEIGHKEKGESTLHGANVKQSLPTEI</sequence>
<name>A0A6S7G1R8_PARCT</name>
<reference evidence="1" key="1">
    <citation type="submission" date="2020-04" db="EMBL/GenBank/DDBJ databases">
        <authorList>
            <person name="Alioto T."/>
            <person name="Alioto T."/>
            <person name="Gomez Garrido J."/>
        </authorList>
    </citation>
    <scope>NUCLEOTIDE SEQUENCE</scope>
    <source>
        <strain evidence="1">A484AB</strain>
    </source>
</reference>
<comment type="caution">
    <text evidence="1">The sequence shown here is derived from an EMBL/GenBank/DDBJ whole genome shotgun (WGS) entry which is preliminary data.</text>
</comment>
<dbReference type="GO" id="GO:0005764">
    <property type="term" value="C:lysosome"/>
    <property type="evidence" value="ECO:0007669"/>
    <property type="project" value="TreeGrafter"/>
</dbReference>
<keyword evidence="2" id="KW-1185">Reference proteome</keyword>
<organism evidence="1 2">
    <name type="scientific">Paramuricea clavata</name>
    <name type="common">Red gorgonian</name>
    <name type="synonym">Violescent sea-whip</name>
    <dbReference type="NCBI Taxonomy" id="317549"/>
    <lineage>
        <taxon>Eukaryota</taxon>
        <taxon>Metazoa</taxon>
        <taxon>Cnidaria</taxon>
        <taxon>Anthozoa</taxon>
        <taxon>Octocorallia</taxon>
        <taxon>Malacalcyonacea</taxon>
        <taxon>Plexauridae</taxon>
        <taxon>Paramuricea</taxon>
    </lineage>
</organism>
<gene>
    <name evidence="1" type="ORF">PACLA_8A024172</name>
</gene>
<dbReference type="GO" id="GO:0072383">
    <property type="term" value="P:plus-end-directed vesicle transport along microtubule"/>
    <property type="evidence" value="ECO:0007669"/>
    <property type="project" value="TreeGrafter"/>
</dbReference>
<dbReference type="Proteomes" id="UP001152795">
    <property type="component" value="Unassembled WGS sequence"/>
</dbReference>
<protein>
    <submittedName>
        <fullName evidence="1">Uncharacterized protein</fullName>
    </submittedName>
</protein>
<dbReference type="OrthoDB" id="10255522at2759"/>
<dbReference type="PANTHER" id="PTHR46753">
    <property type="entry name" value="FYVE AND COILED-COIL DOMAIN-CONTAINING PROTEIN 1"/>
    <property type="match status" value="1"/>
</dbReference>
<dbReference type="GO" id="GO:0005770">
    <property type="term" value="C:late endosome"/>
    <property type="evidence" value="ECO:0007669"/>
    <property type="project" value="TreeGrafter"/>
</dbReference>
<proteinExistence type="predicted"/>
<dbReference type="GO" id="GO:1901098">
    <property type="term" value="P:positive regulation of autophagosome maturation"/>
    <property type="evidence" value="ECO:0007669"/>
    <property type="project" value="TreeGrafter"/>
</dbReference>